<dbReference type="Pfam" id="PF00814">
    <property type="entry name" value="TsaD"/>
    <property type="match status" value="1"/>
</dbReference>
<keyword evidence="6" id="KW-0408">Iron</keyword>
<keyword evidence="7" id="KW-0012">Acyltransferase</keyword>
<dbReference type="EC" id="2.3.1.234" evidence="1"/>
<keyword evidence="3" id="KW-0808">Transferase</keyword>
<keyword evidence="5" id="KW-0479">Metal-binding</keyword>
<dbReference type="PROSITE" id="PS01016">
    <property type="entry name" value="GLYCOPROTEASE"/>
    <property type="match status" value="1"/>
</dbReference>
<reference evidence="10" key="1">
    <citation type="submission" date="2020-05" db="EMBL/GenBank/DDBJ databases">
        <authorList>
            <person name="Chiriac C."/>
            <person name="Salcher M."/>
            <person name="Ghai R."/>
            <person name="Kavagutti S V."/>
        </authorList>
    </citation>
    <scope>NUCLEOTIDE SEQUENCE</scope>
</reference>
<dbReference type="InterPro" id="IPR017861">
    <property type="entry name" value="KAE1/TsaD"/>
</dbReference>
<evidence type="ECO:0000256" key="2">
    <source>
        <dbReference type="ARBA" id="ARBA00022490"/>
    </source>
</evidence>
<organism evidence="10">
    <name type="scientific">freshwater metagenome</name>
    <dbReference type="NCBI Taxonomy" id="449393"/>
    <lineage>
        <taxon>unclassified sequences</taxon>
        <taxon>metagenomes</taxon>
        <taxon>ecological metagenomes</taxon>
    </lineage>
</organism>
<evidence type="ECO:0000256" key="6">
    <source>
        <dbReference type="ARBA" id="ARBA00023004"/>
    </source>
</evidence>
<keyword evidence="2" id="KW-0963">Cytoplasm</keyword>
<dbReference type="SUPFAM" id="SSF53067">
    <property type="entry name" value="Actin-like ATPase domain"/>
    <property type="match status" value="1"/>
</dbReference>
<dbReference type="FunFam" id="3.30.420.40:FF:000040">
    <property type="entry name" value="tRNA N6-adenosine threonylcarbamoyltransferase"/>
    <property type="match status" value="1"/>
</dbReference>
<proteinExistence type="inferred from homology"/>
<dbReference type="NCBIfam" id="TIGR03723">
    <property type="entry name" value="T6A_TsaD_YgjD"/>
    <property type="match status" value="1"/>
</dbReference>
<dbReference type="PANTHER" id="PTHR11735:SF6">
    <property type="entry name" value="TRNA N6-ADENOSINE THREONYLCARBAMOYLTRANSFERASE, MITOCHONDRIAL"/>
    <property type="match status" value="1"/>
</dbReference>
<evidence type="ECO:0000256" key="1">
    <source>
        <dbReference type="ARBA" id="ARBA00012156"/>
    </source>
</evidence>
<evidence type="ECO:0000259" key="9">
    <source>
        <dbReference type="Pfam" id="PF00814"/>
    </source>
</evidence>
<evidence type="ECO:0000256" key="7">
    <source>
        <dbReference type="ARBA" id="ARBA00023315"/>
    </source>
</evidence>
<sequence>MTTILGIETSCDETAAAVVVDGLDIRSNVISTQVELHARYGGVVPEVASRAHLESINAVITRALDEAGVSLGELDAVAACHGPGLAGALLVGVSAGKALALVLDVPYVGVHHLEAHLHAAWLEDPSVEMPMAVLLVSGGHTMIVSMEGTGRYRILGQTVDDAAGEAYDKVARALGLGYPGGPVIDRIAKDGDPRAVAFPRPMLNEGLDFSFSGLKTAVMLEIRRNPDRPAHDIAASFQEAVVETLVHKLEKAADQIGARTLVLGGGVAANSRLRARVAEVAEKSGRRALLPRHDLCTDNGAMIAAAAHFRLISDGPTSLDDGATPGLILPTIS</sequence>
<dbReference type="InterPro" id="IPR043129">
    <property type="entry name" value="ATPase_NBD"/>
</dbReference>
<dbReference type="PRINTS" id="PR00789">
    <property type="entry name" value="OSIALOPTASE"/>
</dbReference>
<evidence type="ECO:0000313" key="10">
    <source>
        <dbReference type="EMBL" id="CAB4797529.1"/>
    </source>
</evidence>
<dbReference type="InterPro" id="IPR022450">
    <property type="entry name" value="TsaD"/>
</dbReference>
<evidence type="ECO:0000256" key="5">
    <source>
        <dbReference type="ARBA" id="ARBA00022723"/>
    </source>
</evidence>
<evidence type="ECO:0000256" key="8">
    <source>
        <dbReference type="ARBA" id="ARBA00048117"/>
    </source>
</evidence>
<dbReference type="InterPro" id="IPR000905">
    <property type="entry name" value="Gcp-like_dom"/>
</dbReference>
<dbReference type="HAMAP" id="MF_01445">
    <property type="entry name" value="TsaD"/>
    <property type="match status" value="1"/>
</dbReference>
<protein>
    <recommendedName>
        <fullName evidence="1">N(6)-L-threonylcarbamoyladenine synthase</fullName>
        <ecNumber evidence="1">2.3.1.234</ecNumber>
    </recommendedName>
</protein>
<accession>A0A6J6XM03</accession>
<dbReference type="GO" id="GO:0061711">
    <property type="term" value="F:tRNA N(6)-L-threonylcarbamoyladenine synthase activity"/>
    <property type="evidence" value="ECO:0007669"/>
    <property type="project" value="UniProtKB-EC"/>
</dbReference>
<dbReference type="Gene3D" id="3.30.420.40">
    <property type="match status" value="2"/>
</dbReference>
<comment type="catalytic activity">
    <reaction evidence="8">
        <text>L-threonylcarbamoyladenylate + adenosine(37) in tRNA = N(6)-L-threonylcarbamoyladenosine(37) in tRNA + AMP + H(+)</text>
        <dbReference type="Rhea" id="RHEA:37059"/>
        <dbReference type="Rhea" id="RHEA-COMP:10162"/>
        <dbReference type="Rhea" id="RHEA-COMP:10163"/>
        <dbReference type="ChEBI" id="CHEBI:15378"/>
        <dbReference type="ChEBI" id="CHEBI:73682"/>
        <dbReference type="ChEBI" id="CHEBI:74411"/>
        <dbReference type="ChEBI" id="CHEBI:74418"/>
        <dbReference type="ChEBI" id="CHEBI:456215"/>
        <dbReference type="EC" id="2.3.1.234"/>
    </reaction>
</comment>
<dbReference type="InterPro" id="IPR017860">
    <property type="entry name" value="Peptidase_M22_CS"/>
</dbReference>
<name>A0A6J6XM03_9ZZZZ</name>
<dbReference type="GO" id="GO:0046872">
    <property type="term" value="F:metal ion binding"/>
    <property type="evidence" value="ECO:0007669"/>
    <property type="project" value="UniProtKB-KW"/>
</dbReference>
<gene>
    <name evidence="10" type="ORF">UFOPK2996_00877</name>
</gene>
<dbReference type="NCBIfam" id="TIGR00329">
    <property type="entry name" value="gcp_kae1"/>
    <property type="match status" value="1"/>
</dbReference>
<keyword evidence="4" id="KW-0819">tRNA processing</keyword>
<feature type="domain" description="Gcp-like" evidence="9">
    <location>
        <begin position="25"/>
        <end position="304"/>
    </location>
</feature>
<dbReference type="AlphaFoldDB" id="A0A6J6XM03"/>
<evidence type="ECO:0000256" key="4">
    <source>
        <dbReference type="ARBA" id="ARBA00022694"/>
    </source>
</evidence>
<dbReference type="CDD" id="cd24133">
    <property type="entry name" value="ASKHA_NBD_TsaD_bac"/>
    <property type="match status" value="1"/>
</dbReference>
<evidence type="ECO:0000256" key="3">
    <source>
        <dbReference type="ARBA" id="ARBA00022679"/>
    </source>
</evidence>
<dbReference type="EMBL" id="CAFAAH010000108">
    <property type="protein sequence ID" value="CAB4797529.1"/>
    <property type="molecule type" value="Genomic_DNA"/>
</dbReference>
<dbReference type="GO" id="GO:0002949">
    <property type="term" value="P:tRNA threonylcarbamoyladenosine modification"/>
    <property type="evidence" value="ECO:0007669"/>
    <property type="project" value="InterPro"/>
</dbReference>
<dbReference type="PANTHER" id="PTHR11735">
    <property type="entry name" value="TRNA N6-ADENOSINE THREONYLCARBAMOYLTRANSFERASE"/>
    <property type="match status" value="1"/>
</dbReference>